<protein>
    <recommendedName>
        <fullName evidence="1">Stage 0 sporulation protein A homolog</fullName>
    </recommendedName>
</protein>
<organism evidence="13 15">
    <name type="scientific">Faecalibacterium prausnitzii</name>
    <dbReference type="NCBI Taxonomy" id="853"/>
    <lineage>
        <taxon>Bacteria</taxon>
        <taxon>Bacillati</taxon>
        <taxon>Bacillota</taxon>
        <taxon>Clostridia</taxon>
        <taxon>Eubacteriales</taxon>
        <taxon>Oscillospiraceae</taxon>
        <taxon>Faecalibacterium</taxon>
    </lineage>
</organism>
<dbReference type="EMBL" id="CP023819">
    <property type="protein sequence ID" value="ATL89123.1"/>
    <property type="molecule type" value="Genomic_DNA"/>
</dbReference>
<dbReference type="GO" id="GO:0000156">
    <property type="term" value="F:phosphorelay response regulator activity"/>
    <property type="evidence" value="ECO:0007669"/>
    <property type="project" value="TreeGrafter"/>
</dbReference>
<dbReference type="GO" id="GO:0000976">
    <property type="term" value="F:transcription cis-regulatory region binding"/>
    <property type="evidence" value="ECO:0007669"/>
    <property type="project" value="TreeGrafter"/>
</dbReference>
<evidence type="ECO:0000313" key="14">
    <source>
        <dbReference type="Proteomes" id="UP000223709"/>
    </source>
</evidence>
<dbReference type="Pfam" id="PF00072">
    <property type="entry name" value="Response_reg"/>
    <property type="match status" value="1"/>
</dbReference>
<accession>A0A1Q6QT93</accession>
<evidence type="ECO:0000313" key="13">
    <source>
        <dbReference type="EMBL" id="MSC62091.1"/>
    </source>
</evidence>
<gene>
    <name evidence="12" type="ORF">CRH10_01720</name>
    <name evidence="13" type="ORF">GKD95_01740</name>
</gene>
<keyword evidence="5 9" id="KW-0238">DNA-binding</keyword>
<evidence type="ECO:0000259" key="10">
    <source>
        <dbReference type="PROSITE" id="PS50110"/>
    </source>
</evidence>
<name>A0A1Q6QT93_9FIRM</name>
<keyword evidence="4" id="KW-0805">Transcription regulation</keyword>
<dbReference type="Proteomes" id="UP000223709">
    <property type="component" value="Chromosome"/>
</dbReference>
<evidence type="ECO:0000259" key="11">
    <source>
        <dbReference type="PROSITE" id="PS51755"/>
    </source>
</evidence>
<proteinExistence type="predicted"/>
<feature type="DNA-binding region" description="OmpR/PhoB-type" evidence="9">
    <location>
        <begin position="128"/>
        <end position="227"/>
    </location>
</feature>
<feature type="domain" description="OmpR/PhoB-type" evidence="11">
    <location>
        <begin position="128"/>
        <end position="227"/>
    </location>
</feature>
<dbReference type="Proteomes" id="UP000461506">
    <property type="component" value="Unassembled WGS sequence"/>
</dbReference>
<evidence type="ECO:0000256" key="5">
    <source>
        <dbReference type="ARBA" id="ARBA00023125"/>
    </source>
</evidence>
<dbReference type="EMBL" id="WKQN01000001">
    <property type="protein sequence ID" value="MSC62091.1"/>
    <property type="molecule type" value="Genomic_DNA"/>
</dbReference>
<evidence type="ECO:0000256" key="4">
    <source>
        <dbReference type="ARBA" id="ARBA00023015"/>
    </source>
</evidence>
<comment type="function">
    <text evidence="7">May play the central regulatory role in sporulation. It may be an element of the effector pathway responsible for the activation of sporulation genes in response to nutritional stress. Spo0A may act in concert with spo0H (a sigma factor) to control the expression of some genes that are critical to the sporulation process.</text>
</comment>
<dbReference type="PROSITE" id="PS50110">
    <property type="entry name" value="RESPONSE_REGULATORY"/>
    <property type="match status" value="1"/>
</dbReference>
<reference evidence="13 15" key="2">
    <citation type="journal article" date="2019" name="Nat. Med.">
        <title>A library of human gut bacterial isolates paired with longitudinal multiomics data enables mechanistic microbiome research.</title>
        <authorList>
            <person name="Poyet M."/>
            <person name="Groussin M."/>
            <person name="Gibbons S.M."/>
            <person name="Avila-Pacheco J."/>
            <person name="Jiang X."/>
            <person name="Kearney S.M."/>
            <person name="Perrotta A.R."/>
            <person name="Berdy B."/>
            <person name="Zhao S."/>
            <person name="Lieberman T.D."/>
            <person name="Swanson P.K."/>
            <person name="Smith M."/>
            <person name="Roesemann S."/>
            <person name="Alexander J.E."/>
            <person name="Rich S.A."/>
            <person name="Livny J."/>
            <person name="Vlamakis H."/>
            <person name="Clish C."/>
            <person name="Bullock K."/>
            <person name="Deik A."/>
            <person name="Scott J."/>
            <person name="Pierce K.A."/>
            <person name="Xavier R.J."/>
            <person name="Alm E.J."/>
        </authorList>
    </citation>
    <scope>NUCLEOTIDE SEQUENCE [LARGE SCALE GENOMIC DNA]</scope>
    <source>
        <strain evidence="13 15">BIOML-A1</strain>
    </source>
</reference>
<feature type="modified residue" description="4-aspartylphosphate" evidence="8">
    <location>
        <position position="52"/>
    </location>
</feature>
<sequence>MIRILLVEDDPVIRDTTSYFLKCQQNFEVVCADTGGEALSHAREKFDVILMDILLPDTNGMDLCQRLRSWHHCPIIFTSCLDDTDTVVRALELGGDDFLTKPYNHKVLLARIMANIRRVQMDAAEPSVSGYHCAAFTLDSNSHCVEKDGRSIHLADMEYRILTLFIRHPNTFFTANELYRKIWGKESLGDVRTVQVHIHNLRSKIEPDPAKPIYLKNVWGKGYIFRPEGETEA</sequence>
<dbReference type="GO" id="GO:0032993">
    <property type="term" value="C:protein-DNA complex"/>
    <property type="evidence" value="ECO:0007669"/>
    <property type="project" value="TreeGrafter"/>
</dbReference>
<evidence type="ECO:0000256" key="8">
    <source>
        <dbReference type="PROSITE-ProRule" id="PRU00169"/>
    </source>
</evidence>
<dbReference type="PANTHER" id="PTHR48111">
    <property type="entry name" value="REGULATOR OF RPOS"/>
    <property type="match status" value="1"/>
</dbReference>
<evidence type="ECO:0000256" key="2">
    <source>
        <dbReference type="ARBA" id="ARBA00022553"/>
    </source>
</evidence>
<evidence type="ECO:0000256" key="3">
    <source>
        <dbReference type="ARBA" id="ARBA00023012"/>
    </source>
</evidence>
<dbReference type="SUPFAM" id="SSF52172">
    <property type="entry name" value="CheY-like"/>
    <property type="match status" value="1"/>
</dbReference>
<dbReference type="AlphaFoldDB" id="A0A1Q6QT93"/>
<dbReference type="InterPro" id="IPR001789">
    <property type="entry name" value="Sig_transdc_resp-reg_receiver"/>
</dbReference>
<keyword evidence="3" id="KW-0902">Two-component regulatory system</keyword>
<dbReference type="InterPro" id="IPR001867">
    <property type="entry name" value="OmpR/PhoB-type_DNA-bd"/>
</dbReference>
<evidence type="ECO:0000256" key="7">
    <source>
        <dbReference type="ARBA" id="ARBA00024867"/>
    </source>
</evidence>
<evidence type="ECO:0000256" key="9">
    <source>
        <dbReference type="PROSITE-ProRule" id="PRU01091"/>
    </source>
</evidence>
<reference evidence="12 14" key="1">
    <citation type="submission" date="2017-10" db="EMBL/GenBank/DDBJ databases">
        <title>Complete Genome Sequence of Faecalibacterium prausnitzii isolated from the gut of healthy adult Indian.</title>
        <authorList>
            <person name="Bag S."/>
            <person name="Ghosh T.S."/>
            <person name="Das B."/>
        </authorList>
    </citation>
    <scope>NUCLEOTIDE SEQUENCE [LARGE SCALE GENOMIC DNA]</scope>
    <source>
        <strain evidence="12 14">Indica</strain>
    </source>
</reference>
<dbReference type="GO" id="GO:0006355">
    <property type="term" value="P:regulation of DNA-templated transcription"/>
    <property type="evidence" value="ECO:0007669"/>
    <property type="project" value="InterPro"/>
</dbReference>
<keyword evidence="6" id="KW-0804">Transcription</keyword>
<dbReference type="InterPro" id="IPR039420">
    <property type="entry name" value="WalR-like"/>
</dbReference>
<keyword evidence="2 8" id="KW-0597">Phosphoprotein</keyword>
<dbReference type="SMART" id="SM00448">
    <property type="entry name" value="REC"/>
    <property type="match status" value="1"/>
</dbReference>
<dbReference type="CDD" id="cd00383">
    <property type="entry name" value="trans_reg_C"/>
    <property type="match status" value="1"/>
</dbReference>
<dbReference type="Pfam" id="PF00486">
    <property type="entry name" value="Trans_reg_C"/>
    <property type="match status" value="1"/>
</dbReference>
<evidence type="ECO:0000256" key="6">
    <source>
        <dbReference type="ARBA" id="ARBA00023163"/>
    </source>
</evidence>
<dbReference type="CDD" id="cd17574">
    <property type="entry name" value="REC_OmpR"/>
    <property type="match status" value="1"/>
</dbReference>
<dbReference type="PROSITE" id="PS51755">
    <property type="entry name" value="OMPR_PHOB"/>
    <property type="match status" value="1"/>
</dbReference>
<dbReference type="InterPro" id="IPR036388">
    <property type="entry name" value="WH-like_DNA-bd_sf"/>
</dbReference>
<evidence type="ECO:0000256" key="1">
    <source>
        <dbReference type="ARBA" id="ARBA00018672"/>
    </source>
</evidence>
<dbReference type="SMART" id="SM00862">
    <property type="entry name" value="Trans_reg_C"/>
    <property type="match status" value="1"/>
</dbReference>
<dbReference type="Gene3D" id="3.40.50.2300">
    <property type="match status" value="1"/>
</dbReference>
<evidence type="ECO:0000313" key="15">
    <source>
        <dbReference type="Proteomes" id="UP000461506"/>
    </source>
</evidence>
<dbReference type="PANTHER" id="PTHR48111:SF1">
    <property type="entry name" value="TWO-COMPONENT RESPONSE REGULATOR ORR33"/>
    <property type="match status" value="1"/>
</dbReference>
<dbReference type="RefSeq" id="WP_097772219.1">
    <property type="nucleotide sequence ID" value="NZ_CABVEL010000002.1"/>
</dbReference>
<feature type="domain" description="Response regulatory" evidence="10">
    <location>
        <begin position="3"/>
        <end position="116"/>
    </location>
</feature>
<dbReference type="InterPro" id="IPR011006">
    <property type="entry name" value="CheY-like_superfamily"/>
</dbReference>
<dbReference type="Gene3D" id="1.10.10.10">
    <property type="entry name" value="Winged helix-like DNA-binding domain superfamily/Winged helix DNA-binding domain"/>
    <property type="match status" value="1"/>
</dbReference>
<dbReference type="GO" id="GO:0005829">
    <property type="term" value="C:cytosol"/>
    <property type="evidence" value="ECO:0007669"/>
    <property type="project" value="TreeGrafter"/>
</dbReference>
<evidence type="ECO:0000313" key="12">
    <source>
        <dbReference type="EMBL" id="ATL89123.1"/>
    </source>
</evidence>